<reference evidence="2" key="1">
    <citation type="journal article" date="2020" name="Toxins">
        <title>Phylogenomic Analysis of Secondary Metabolism in the Toxic Cyanobacterial Genera Anabaena, Dolichospermum and Aphanizomenon.</title>
        <authorList>
            <person name="Oesterholm J."/>
            <person name="Popin R.V."/>
            <person name="Fewer D.P."/>
            <person name="Sivonen K."/>
        </authorList>
    </citation>
    <scope>NUCLEOTIDE SEQUENCE [LARGE SCALE GENOMIC DNA]</scope>
    <source>
        <strain evidence="2">UHCC 0037</strain>
    </source>
</reference>
<sequence>MLSVEELIQEALSLPNSSRVFLVEKLIESLEESDIDENIQKSWNTEAKKRRDEIRNHTVEPISGEIALAQIRQILEK</sequence>
<name>A0ACC7S8T7_DOLFA</name>
<gene>
    <name evidence="1" type="ORF">FJR39_17885</name>
</gene>
<keyword evidence="2" id="KW-1185">Reference proteome</keyword>
<protein>
    <submittedName>
        <fullName evidence="1">Addiction module protein</fullName>
    </submittedName>
</protein>
<dbReference type="EMBL" id="VILF01000004">
    <property type="protein sequence ID" value="MTJ44932.1"/>
    <property type="molecule type" value="Genomic_DNA"/>
</dbReference>
<dbReference type="Proteomes" id="UP001517388">
    <property type="component" value="Unassembled WGS sequence"/>
</dbReference>
<evidence type="ECO:0000313" key="1">
    <source>
        <dbReference type="EMBL" id="MTJ44932.1"/>
    </source>
</evidence>
<evidence type="ECO:0000313" key="2">
    <source>
        <dbReference type="Proteomes" id="UP001517388"/>
    </source>
</evidence>
<proteinExistence type="predicted"/>
<comment type="caution">
    <text evidence="1">The sequence shown here is derived from an EMBL/GenBank/DDBJ whole genome shotgun (WGS) entry which is preliminary data.</text>
</comment>
<accession>A0ACC7S8T7</accession>
<organism evidence="1 2">
    <name type="scientific">Dolichospermum flos-aquae UHCC 0037</name>
    <dbReference type="NCBI Taxonomy" id="2590026"/>
    <lineage>
        <taxon>Bacteria</taxon>
        <taxon>Bacillati</taxon>
        <taxon>Cyanobacteriota</taxon>
        <taxon>Cyanophyceae</taxon>
        <taxon>Nostocales</taxon>
        <taxon>Aphanizomenonaceae</taxon>
        <taxon>Dolichospermum</taxon>
    </lineage>
</organism>